<dbReference type="PANTHER" id="PTHR43653">
    <property type="entry name" value="CYTOCHROME C ASSEMBLY PROTEIN-RELATED"/>
    <property type="match status" value="1"/>
</dbReference>
<dbReference type="AlphaFoldDB" id="A0A4U9WEP6"/>
<dbReference type="GO" id="GO:0016020">
    <property type="term" value="C:membrane"/>
    <property type="evidence" value="ECO:0007669"/>
    <property type="project" value="InterPro"/>
</dbReference>
<organism evidence="5">
    <name type="scientific">Serratia fonticola</name>
    <dbReference type="NCBI Taxonomy" id="47917"/>
    <lineage>
        <taxon>Bacteria</taxon>
        <taxon>Pseudomonadati</taxon>
        <taxon>Pseudomonadota</taxon>
        <taxon>Gammaproteobacteria</taxon>
        <taxon>Enterobacterales</taxon>
        <taxon>Yersiniaceae</taxon>
        <taxon>Serratia</taxon>
    </lineage>
</organism>
<dbReference type="EMBL" id="CABEEZ010000147">
    <property type="protein sequence ID" value="VTR57705.1"/>
    <property type="molecule type" value="Genomic_DNA"/>
</dbReference>
<accession>A0A4U9WEP6</accession>
<feature type="transmembrane region" description="Helical" evidence="3">
    <location>
        <begin position="137"/>
        <end position="158"/>
    </location>
</feature>
<keyword evidence="2" id="KW-0201">Cytochrome c-type biogenesis</keyword>
<dbReference type="GO" id="GO:0017004">
    <property type="term" value="P:cytochrome complex assembly"/>
    <property type="evidence" value="ECO:0007669"/>
    <property type="project" value="UniProtKB-KW"/>
</dbReference>
<dbReference type="PANTHER" id="PTHR43653:SF3">
    <property type="entry name" value="CYTOCHROME C-TYPE BIOGENESIS PROTEIN NRFE-RELATED"/>
    <property type="match status" value="1"/>
</dbReference>
<keyword evidence="3" id="KW-1133">Transmembrane helix</keyword>
<feature type="transmembrane region" description="Helical" evidence="3">
    <location>
        <begin position="70"/>
        <end position="99"/>
    </location>
</feature>
<evidence type="ECO:0000256" key="1">
    <source>
        <dbReference type="ARBA" id="ARBA00009186"/>
    </source>
</evidence>
<feature type="domain" description="Cytochrome c-type biogenesis protein CcmF C-terminal" evidence="4">
    <location>
        <begin position="110"/>
        <end position="183"/>
    </location>
</feature>
<evidence type="ECO:0000313" key="5">
    <source>
        <dbReference type="EMBL" id="VTR57705.1"/>
    </source>
</evidence>
<comment type="similarity">
    <text evidence="1">Belongs to the CcmF/CycK/Ccl1/NrfE/CcsA family.</text>
</comment>
<dbReference type="InterPro" id="IPR032523">
    <property type="entry name" value="CcmF_C"/>
</dbReference>
<dbReference type="Pfam" id="PF16327">
    <property type="entry name" value="CcmF_C"/>
    <property type="match status" value="1"/>
</dbReference>
<dbReference type="PRINTS" id="PR01410">
    <property type="entry name" value="CCBIOGENESIS"/>
</dbReference>
<evidence type="ECO:0000256" key="2">
    <source>
        <dbReference type="ARBA" id="ARBA00022748"/>
    </source>
</evidence>
<feature type="transmembrane region" description="Helical" evidence="3">
    <location>
        <begin position="105"/>
        <end position="125"/>
    </location>
</feature>
<evidence type="ECO:0000256" key="3">
    <source>
        <dbReference type="SAM" id="Phobius"/>
    </source>
</evidence>
<sequence>MPTLGQTGLVFPHCRDHFGVLVGIQRVGLGRLVVLGSGGECFAAPLADRDALLHSLAVGQRNGGLRHWSLLLTLGTFVLSLLGTLIVRSGILVSVHAFALDEQRALPLFILFAFLSGSSFLIYALRANRGKAVTSPVKPALLGALLLLSSAALIVLVGTLYPMLYRMMGWGQISVGRALFQSGAAAVWAAGIGIDVLRRVLGSGAMASGSLTPECC</sequence>
<reference evidence="5" key="1">
    <citation type="submission" date="2019-05" db="EMBL/GenBank/DDBJ databases">
        <authorList>
            <consortium name="Pathogen Informatics"/>
        </authorList>
    </citation>
    <scope>NUCLEOTIDE SEQUENCE [LARGE SCALE GENOMIC DNA]</scope>
    <source>
        <strain evidence="5">NCTC12965</strain>
    </source>
</reference>
<name>A0A4U9WEP6_SERFO</name>
<dbReference type="GO" id="GO:0015232">
    <property type="term" value="F:heme transmembrane transporter activity"/>
    <property type="evidence" value="ECO:0007669"/>
    <property type="project" value="InterPro"/>
</dbReference>
<proteinExistence type="inferred from homology"/>
<keyword evidence="3" id="KW-0472">Membrane</keyword>
<dbReference type="InterPro" id="IPR003567">
    <property type="entry name" value="Cyt_c_biogenesis"/>
</dbReference>
<gene>
    <name evidence="5" type="primary">ccmF_3</name>
    <name evidence="5" type="ORF">NCTC12965_07477</name>
</gene>
<protein>
    <submittedName>
        <fullName evidence="5">Cytochrome c-type biogenesis protein CcmF</fullName>
    </submittedName>
</protein>
<evidence type="ECO:0000259" key="4">
    <source>
        <dbReference type="Pfam" id="PF16327"/>
    </source>
</evidence>
<keyword evidence="3" id="KW-0812">Transmembrane</keyword>